<evidence type="ECO:0000256" key="2">
    <source>
        <dbReference type="ARBA" id="ARBA00010790"/>
    </source>
</evidence>
<protein>
    <submittedName>
        <fullName evidence="8">Aryl-alcohol oxidase</fullName>
    </submittedName>
</protein>
<dbReference type="PROSITE" id="PS00624">
    <property type="entry name" value="GMC_OXRED_2"/>
    <property type="match status" value="1"/>
</dbReference>
<organism evidence="8 9">
    <name type="scientific">Heliocybe sulcata</name>
    <dbReference type="NCBI Taxonomy" id="5364"/>
    <lineage>
        <taxon>Eukaryota</taxon>
        <taxon>Fungi</taxon>
        <taxon>Dikarya</taxon>
        <taxon>Basidiomycota</taxon>
        <taxon>Agaricomycotina</taxon>
        <taxon>Agaricomycetes</taxon>
        <taxon>Gloeophyllales</taxon>
        <taxon>Gloeophyllaceae</taxon>
        <taxon>Heliocybe</taxon>
    </lineage>
</organism>
<dbReference type="EMBL" id="ML213522">
    <property type="protein sequence ID" value="TFK47888.1"/>
    <property type="molecule type" value="Genomic_DNA"/>
</dbReference>
<evidence type="ECO:0000256" key="6">
    <source>
        <dbReference type="PIRSR" id="PIRSR000137-2"/>
    </source>
</evidence>
<comment type="cofactor">
    <cofactor evidence="1 6">
        <name>FAD</name>
        <dbReference type="ChEBI" id="CHEBI:57692"/>
    </cofactor>
</comment>
<accession>A0A5C3MVV6</accession>
<dbReference type="SUPFAM" id="SSF54373">
    <property type="entry name" value="FAD-linked reductases, C-terminal domain"/>
    <property type="match status" value="1"/>
</dbReference>
<dbReference type="Pfam" id="PF05199">
    <property type="entry name" value="GMC_oxred_C"/>
    <property type="match status" value="1"/>
</dbReference>
<comment type="similarity">
    <text evidence="2">Belongs to the GMC oxidoreductase family.</text>
</comment>
<dbReference type="GO" id="GO:0050660">
    <property type="term" value="F:flavin adenine dinucleotide binding"/>
    <property type="evidence" value="ECO:0007669"/>
    <property type="project" value="InterPro"/>
</dbReference>
<dbReference type="InterPro" id="IPR007867">
    <property type="entry name" value="GMC_OxRtase_C"/>
</dbReference>
<feature type="domain" description="Glucose-methanol-choline oxidoreductase N-terminal" evidence="7">
    <location>
        <begin position="308"/>
        <end position="322"/>
    </location>
</feature>
<dbReference type="PIRSF" id="PIRSF000137">
    <property type="entry name" value="Alcohol_oxidase"/>
    <property type="match status" value="1"/>
</dbReference>
<dbReference type="AlphaFoldDB" id="A0A5C3MVV6"/>
<evidence type="ECO:0000256" key="5">
    <source>
        <dbReference type="PIRSR" id="PIRSR000137-1"/>
    </source>
</evidence>
<evidence type="ECO:0000256" key="4">
    <source>
        <dbReference type="ARBA" id="ARBA00022827"/>
    </source>
</evidence>
<sequence length="604" mass="65280">MPSSIGRRQYVLVASALATQCYAALYESASQLPGWTYDFIVVGGGTGGNVVANRLTENPAVSVLVLEAGVSDRGVQDIEVPLLAPFATPDTAYDWNYTVVPQPGLNGRTPNYPRGFVLGGSSSVNYLTYTRGSSDDYDRYANISGDPGWSWNNLQYYIRRNERFTPPADGHDPTDQYLPAAHGFRGINSVTVPGYRTPIDERVLQTTQELSNEFPFNLDMNAGDVLGIGWTQETILGGARSSSATSYLGSQYINRPNLHVLLHAQATQLFSSRTEGSSVPYFHTVEFAEQRQHRYNVTAMKEVILAAGSFNTPQLLMLSGVGNKTVLGSLGIKAIIDNPSVGQNMSDHPLVANPFYVNSNQTSDTILHNTSLLASDIAQWNTTYPHEGPLVNGLTTLLGWLRLPDNSSIFQTHPDPSAGAHSSHYELIFANAFAMPGSPSPSTGSYFTIFTNVISPVARGSVSINSTNPFIQPVIDPNLFGTDFDIAVAVEAIKAARRFASANAWADYITGPYEAWANATTDAEIAEYIRNTGNSVWHAMGTASMSPKGASWGVVDPDLRVKGANGLRIVDASVIPVVPNAHTQAAVYIFAERASDLIKAAWQI</sequence>
<reference evidence="8 9" key="1">
    <citation type="journal article" date="2019" name="Nat. Ecol. Evol.">
        <title>Megaphylogeny resolves global patterns of mushroom evolution.</title>
        <authorList>
            <person name="Varga T."/>
            <person name="Krizsan K."/>
            <person name="Foldi C."/>
            <person name="Dima B."/>
            <person name="Sanchez-Garcia M."/>
            <person name="Sanchez-Ramirez S."/>
            <person name="Szollosi G.J."/>
            <person name="Szarkandi J.G."/>
            <person name="Papp V."/>
            <person name="Albert L."/>
            <person name="Andreopoulos W."/>
            <person name="Angelini C."/>
            <person name="Antonin V."/>
            <person name="Barry K.W."/>
            <person name="Bougher N.L."/>
            <person name="Buchanan P."/>
            <person name="Buyck B."/>
            <person name="Bense V."/>
            <person name="Catcheside P."/>
            <person name="Chovatia M."/>
            <person name="Cooper J."/>
            <person name="Damon W."/>
            <person name="Desjardin D."/>
            <person name="Finy P."/>
            <person name="Geml J."/>
            <person name="Haridas S."/>
            <person name="Hughes K."/>
            <person name="Justo A."/>
            <person name="Karasinski D."/>
            <person name="Kautmanova I."/>
            <person name="Kiss B."/>
            <person name="Kocsube S."/>
            <person name="Kotiranta H."/>
            <person name="LaButti K.M."/>
            <person name="Lechner B.E."/>
            <person name="Liimatainen K."/>
            <person name="Lipzen A."/>
            <person name="Lukacs Z."/>
            <person name="Mihaltcheva S."/>
            <person name="Morgado L.N."/>
            <person name="Niskanen T."/>
            <person name="Noordeloos M.E."/>
            <person name="Ohm R.A."/>
            <person name="Ortiz-Santana B."/>
            <person name="Ovrebo C."/>
            <person name="Racz N."/>
            <person name="Riley R."/>
            <person name="Savchenko A."/>
            <person name="Shiryaev A."/>
            <person name="Soop K."/>
            <person name="Spirin V."/>
            <person name="Szebenyi C."/>
            <person name="Tomsovsky M."/>
            <person name="Tulloss R.E."/>
            <person name="Uehling J."/>
            <person name="Grigoriev I.V."/>
            <person name="Vagvolgyi C."/>
            <person name="Papp T."/>
            <person name="Martin F.M."/>
            <person name="Miettinen O."/>
            <person name="Hibbett D.S."/>
            <person name="Nagy L.G."/>
        </authorList>
    </citation>
    <scope>NUCLEOTIDE SEQUENCE [LARGE SCALE GENOMIC DNA]</scope>
    <source>
        <strain evidence="8 9">OMC1185</strain>
    </source>
</reference>
<dbReference type="Proteomes" id="UP000305948">
    <property type="component" value="Unassembled WGS sequence"/>
</dbReference>
<evidence type="ECO:0000259" key="7">
    <source>
        <dbReference type="PROSITE" id="PS00624"/>
    </source>
</evidence>
<dbReference type="Gene3D" id="3.50.50.60">
    <property type="entry name" value="FAD/NAD(P)-binding domain"/>
    <property type="match status" value="1"/>
</dbReference>
<proteinExistence type="inferred from homology"/>
<dbReference type="InterPro" id="IPR036188">
    <property type="entry name" value="FAD/NAD-bd_sf"/>
</dbReference>
<dbReference type="STRING" id="5364.A0A5C3MVV6"/>
<dbReference type="Pfam" id="PF00732">
    <property type="entry name" value="GMC_oxred_N"/>
    <property type="match status" value="1"/>
</dbReference>
<evidence type="ECO:0000256" key="1">
    <source>
        <dbReference type="ARBA" id="ARBA00001974"/>
    </source>
</evidence>
<keyword evidence="9" id="KW-1185">Reference proteome</keyword>
<evidence type="ECO:0000313" key="9">
    <source>
        <dbReference type="Proteomes" id="UP000305948"/>
    </source>
</evidence>
<dbReference type="PANTHER" id="PTHR11552">
    <property type="entry name" value="GLUCOSE-METHANOL-CHOLINE GMC OXIDOREDUCTASE"/>
    <property type="match status" value="1"/>
</dbReference>
<dbReference type="SUPFAM" id="SSF51905">
    <property type="entry name" value="FAD/NAD(P)-binding domain"/>
    <property type="match status" value="1"/>
</dbReference>
<evidence type="ECO:0000313" key="8">
    <source>
        <dbReference type="EMBL" id="TFK47888.1"/>
    </source>
</evidence>
<dbReference type="InterPro" id="IPR012132">
    <property type="entry name" value="GMC_OxRdtase"/>
</dbReference>
<feature type="binding site" evidence="6">
    <location>
        <position position="117"/>
    </location>
    <ligand>
        <name>FAD</name>
        <dbReference type="ChEBI" id="CHEBI:57692"/>
    </ligand>
</feature>
<evidence type="ECO:0000256" key="3">
    <source>
        <dbReference type="ARBA" id="ARBA00022630"/>
    </source>
</evidence>
<gene>
    <name evidence="8" type="ORF">OE88DRAFT_1738396</name>
</gene>
<feature type="active site" description="Proton acceptor" evidence="5">
    <location>
        <position position="582"/>
    </location>
</feature>
<name>A0A5C3MVV6_9AGAM</name>
<dbReference type="Gene3D" id="3.30.560.10">
    <property type="entry name" value="Glucose Oxidase, domain 3"/>
    <property type="match status" value="1"/>
</dbReference>
<feature type="binding site" evidence="6">
    <location>
        <begin position="537"/>
        <end position="538"/>
    </location>
    <ligand>
        <name>FAD</name>
        <dbReference type="ChEBI" id="CHEBI:57692"/>
    </ligand>
</feature>
<keyword evidence="3" id="KW-0285">Flavoprotein</keyword>
<feature type="active site" description="Proton donor" evidence="5">
    <location>
        <position position="538"/>
    </location>
</feature>
<dbReference type="InterPro" id="IPR000172">
    <property type="entry name" value="GMC_OxRdtase_N"/>
</dbReference>
<keyword evidence="4 6" id="KW-0274">FAD</keyword>
<dbReference type="PANTHER" id="PTHR11552:SF147">
    <property type="entry name" value="CHOLINE DEHYDROGENASE, MITOCHONDRIAL"/>
    <property type="match status" value="1"/>
</dbReference>
<dbReference type="GO" id="GO:0016614">
    <property type="term" value="F:oxidoreductase activity, acting on CH-OH group of donors"/>
    <property type="evidence" value="ECO:0007669"/>
    <property type="project" value="InterPro"/>
</dbReference>
<dbReference type="OrthoDB" id="269227at2759"/>